<dbReference type="GO" id="GO:0016020">
    <property type="term" value="C:membrane"/>
    <property type="evidence" value="ECO:0007669"/>
    <property type="project" value="TreeGrafter"/>
</dbReference>
<dbReference type="GO" id="GO:0005975">
    <property type="term" value="P:carbohydrate metabolic process"/>
    <property type="evidence" value="ECO:0007669"/>
    <property type="project" value="InterPro"/>
</dbReference>
<evidence type="ECO:0000256" key="2">
    <source>
        <dbReference type="ARBA" id="ARBA00022801"/>
    </source>
</evidence>
<evidence type="ECO:0000259" key="4">
    <source>
        <dbReference type="PROSITE" id="PS51677"/>
    </source>
</evidence>
<proteinExistence type="predicted"/>
<protein>
    <submittedName>
        <fullName evidence="5">Polysaccharide deacetylase</fullName>
    </submittedName>
</protein>
<dbReference type="CDD" id="cd10950">
    <property type="entry name" value="CE4_BsYlxY_like"/>
    <property type="match status" value="1"/>
</dbReference>
<feature type="domain" description="NodB homology" evidence="4">
    <location>
        <begin position="53"/>
        <end position="228"/>
    </location>
</feature>
<keyword evidence="3" id="KW-1133">Transmembrane helix</keyword>
<organism evidence="5">
    <name type="scientific">Ammonifex degensii</name>
    <dbReference type="NCBI Taxonomy" id="42838"/>
    <lineage>
        <taxon>Bacteria</taxon>
        <taxon>Bacillati</taxon>
        <taxon>Bacillota</taxon>
        <taxon>Clostridia</taxon>
        <taxon>Thermoanaerobacterales</taxon>
        <taxon>Thermoanaerobacteraceae</taxon>
        <taxon>Ammonifex</taxon>
    </lineage>
</organism>
<feature type="transmembrane region" description="Helical" evidence="3">
    <location>
        <begin position="7"/>
        <end position="29"/>
    </location>
</feature>
<dbReference type="GO" id="GO:0016810">
    <property type="term" value="F:hydrolase activity, acting on carbon-nitrogen (but not peptide) bonds"/>
    <property type="evidence" value="ECO:0007669"/>
    <property type="project" value="InterPro"/>
</dbReference>
<name>A0A7C2IPQ9_9THEO</name>
<reference evidence="5" key="1">
    <citation type="journal article" date="2020" name="mSystems">
        <title>Genome- and Community-Level Interaction Insights into Carbon Utilization and Element Cycling Functions of Hydrothermarchaeota in Hydrothermal Sediment.</title>
        <authorList>
            <person name="Zhou Z."/>
            <person name="Liu Y."/>
            <person name="Xu W."/>
            <person name="Pan J."/>
            <person name="Luo Z.H."/>
            <person name="Li M."/>
        </authorList>
    </citation>
    <scope>NUCLEOTIDE SEQUENCE [LARGE SCALE GENOMIC DNA]</scope>
    <source>
        <strain evidence="5">SpSt-300</strain>
    </source>
</reference>
<dbReference type="Pfam" id="PF01522">
    <property type="entry name" value="Polysacc_deac_1"/>
    <property type="match status" value="1"/>
</dbReference>
<dbReference type="GO" id="GO:0046872">
    <property type="term" value="F:metal ion binding"/>
    <property type="evidence" value="ECO:0007669"/>
    <property type="project" value="UniProtKB-KW"/>
</dbReference>
<gene>
    <name evidence="5" type="ORF">ENQ34_04585</name>
</gene>
<evidence type="ECO:0000256" key="1">
    <source>
        <dbReference type="ARBA" id="ARBA00022723"/>
    </source>
</evidence>
<dbReference type="EMBL" id="DSMU01000291">
    <property type="protein sequence ID" value="HEL65938.1"/>
    <property type="molecule type" value="Genomic_DNA"/>
</dbReference>
<comment type="caution">
    <text evidence="5">The sequence shown here is derived from an EMBL/GenBank/DDBJ whole genome shotgun (WGS) entry which is preliminary data.</text>
</comment>
<dbReference type="InterPro" id="IPR011330">
    <property type="entry name" value="Glyco_hydro/deAcase_b/a-brl"/>
</dbReference>
<keyword evidence="1" id="KW-0479">Metal-binding</keyword>
<dbReference type="SUPFAM" id="SSF88713">
    <property type="entry name" value="Glycoside hydrolase/deacetylase"/>
    <property type="match status" value="1"/>
</dbReference>
<dbReference type="InterPro" id="IPR050248">
    <property type="entry name" value="Polysacc_deacetylase_ArnD"/>
</dbReference>
<dbReference type="PANTHER" id="PTHR10587:SF133">
    <property type="entry name" value="CHITIN DEACETYLASE 1-RELATED"/>
    <property type="match status" value="1"/>
</dbReference>
<evidence type="ECO:0000256" key="3">
    <source>
        <dbReference type="SAM" id="Phobius"/>
    </source>
</evidence>
<sequence>MVLPLRAAIRYFIVLVLVFGIPSVTGYSISLKGEKAVLTTAPAPVYQGSAKKRAVALTVNVDWGEEYLPQMLQILKESKVRATFFLGGRWVERHPELAREVARDFEVGNHGYAHHHPDRLSVAQNLAELRRAEAVIQRVTKKRPQLFAPPYGECSPAVLEAAAQAGYRVILWSIDPVDWRQPPAAAISSKVISQAHNGAIVLLHPTAPTVEALPGVIKELTGRGFELVTVSELLAEPKTGRGG</sequence>
<dbReference type="PANTHER" id="PTHR10587">
    <property type="entry name" value="GLYCOSYL TRANSFERASE-RELATED"/>
    <property type="match status" value="1"/>
</dbReference>
<evidence type="ECO:0000313" key="5">
    <source>
        <dbReference type="EMBL" id="HEL65938.1"/>
    </source>
</evidence>
<accession>A0A7C2IPQ9</accession>
<dbReference type="AlphaFoldDB" id="A0A7C2IPQ9"/>
<keyword evidence="3" id="KW-0812">Transmembrane</keyword>
<keyword evidence="2" id="KW-0378">Hydrolase</keyword>
<dbReference type="Gene3D" id="3.20.20.370">
    <property type="entry name" value="Glycoside hydrolase/deacetylase"/>
    <property type="match status" value="1"/>
</dbReference>
<dbReference type="InterPro" id="IPR002509">
    <property type="entry name" value="NODB_dom"/>
</dbReference>
<dbReference type="PROSITE" id="PS51677">
    <property type="entry name" value="NODB"/>
    <property type="match status" value="1"/>
</dbReference>
<keyword evidence="3" id="KW-0472">Membrane</keyword>